<dbReference type="PROSITE" id="PS50005">
    <property type="entry name" value="TPR"/>
    <property type="match status" value="8"/>
</dbReference>
<feature type="repeat" description="TPR" evidence="3">
    <location>
        <begin position="491"/>
        <end position="524"/>
    </location>
</feature>
<feature type="repeat" description="TPR" evidence="3">
    <location>
        <begin position="321"/>
        <end position="354"/>
    </location>
</feature>
<dbReference type="SUPFAM" id="SSF81901">
    <property type="entry name" value="HCP-like"/>
    <property type="match status" value="1"/>
</dbReference>
<dbReference type="Pfam" id="PF13432">
    <property type="entry name" value="TPR_16"/>
    <property type="match status" value="1"/>
</dbReference>
<feature type="transmembrane region" description="Helical" evidence="4">
    <location>
        <begin position="202"/>
        <end position="224"/>
    </location>
</feature>
<dbReference type="SMART" id="SM00671">
    <property type="entry name" value="SEL1"/>
    <property type="match status" value="6"/>
</dbReference>
<evidence type="ECO:0000256" key="2">
    <source>
        <dbReference type="ARBA" id="ARBA00022803"/>
    </source>
</evidence>
<accession>A0A856MNU9</accession>
<keyword evidence="4" id="KW-0812">Transmembrane</keyword>
<dbReference type="AlphaFoldDB" id="A0A856MNU9"/>
<dbReference type="KEGG" id="bsen:DP114_31465"/>
<dbReference type="SUPFAM" id="SSF48452">
    <property type="entry name" value="TPR-like"/>
    <property type="match status" value="1"/>
</dbReference>
<keyword evidence="2 3" id="KW-0802">TPR repeat</keyword>
<keyword evidence="4" id="KW-0472">Membrane</keyword>
<dbReference type="PROSITE" id="PS50293">
    <property type="entry name" value="TPR_REGION"/>
    <property type="match status" value="8"/>
</dbReference>
<evidence type="ECO:0000313" key="6">
    <source>
        <dbReference type="EMBL" id="QDL11814.1"/>
    </source>
</evidence>
<dbReference type="Gene3D" id="1.25.40.10">
    <property type="entry name" value="Tetratricopeptide repeat domain"/>
    <property type="match status" value="4"/>
</dbReference>
<dbReference type="InterPro" id="IPR011990">
    <property type="entry name" value="TPR-like_helical_dom_sf"/>
</dbReference>
<feature type="repeat" description="TPR" evidence="3">
    <location>
        <begin position="355"/>
        <end position="388"/>
    </location>
</feature>
<dbReference type="RefSeq" id="WP_172195347.1">
    <property type="nucleotide sequence ID" value="NZ_CAWOXK010000001.1"/>
</dbReference>
<organism evidence="6 7">
    <name type="scientific">Brasilonema sennae CENA114</name>
    <dbReference type="NCBI Taxonomy" id="415709"/>
    <lineage>
        <taxon>Bacteria</taxon>
        <taxon>Bacillati</taxon>
        <taxon>Cyanobacteriota</taxon>
        <taxon>Cyanophyceae</taxon>
        <taxon>Nostocales</taxon>
        <taxon>Scytonemataceae</taxon>
        <taxon>Brasilonema</taxon>
        <taxon>Bromeliae group (in: Brasilonema)</taxon>
    </lineage>
</organism>
<feature type="domain" description="CHAT" evidence="5">
    <location>
        <begin position="11"/>
        <end position="160"/>
    </location>
</feature>
<evidence type="ECO:0000313" key="7">
    <source>
        <dbReference type="Proteomes" id="UP000503129"/>
    </source>
</evidence>
<dbReference type="InterPro" id="IPR006597">
    <property type="entry name" value="Sel1-like"/>
</dbReference>
<feature type="repeat" description="TPR" evidence="3">
    <location>
        <begin position="457"/>
        <end position="490"/>
    </location>
</feature>
<evidence type="ECO:0000259" key="5">
    <source>
        <dbReference type="Pfam" id="PF12770"/>
    </source>
</evidence>
<dbReference type="Pfam" id="PF12770">
    <property type="entry name" value="CHAT"/>
    <property type="match status" value="1"/>
</dbReference>
<dbReference type="InterPro" id="IPR050498">
    <property type="entry name" value="Ycf3"/>
</dbReference>
<feature type="repeat" description="TPR" evidence="3">
    <location>
        <begin position="423"/>
        <end position="456"/>
    </location>
</feature>
<reference evidence="6 7" key="1">
    <citation type="submission" date="2018-06" db="EMBL/GenBank/DDBJ databases">
        <title>Comparative genomics of Brasilonema spp. strains.</title>
        <authorList>
            <person name="Alvarenga D.O."/>
            <person name="Fiore M.F."/>
            <person name="Varani A.M."/>
        </authorList>
    </citation>
    <scope>NUCLEOTIDE SEQUENCE [LARGE SCALE GENOMIC DNA]</scope>
    <source>
        <strain evidence="6 7">CENA114</strain>
    </source>
</reference>
<dbReference type="PANTHER" id="PTHR44858">
    <property type="entry name" value="TETRATRICOPEPTIDE REPEAT PROTEIN 6"/>
    <property type="match status" value="1"/>
</dbReference>
<evidence type="ECO:0000256" key="4">
    <source>
        <dbReference type="SAM" id="Phobius"/>
    </source>
</evidence>
<feature type="repeat" description="TPR" evidence="3">
    <location>
        <begin position="525"/>
        <end position="558"/>
    </location>
</feature>
<sequence>MKKILILSANPINTNNLRLDEEVREIQAAWERALNREKFELINKGAVRIDELRRTLLDHKPQIVHFSGHGTGTDGLVLENNSGEAQIVSTESLSRFFELSKEQVECVLLNACYSETQAEAIFQHIDCVIGMGQSIPDNSAILFSKGFYDAIFGGRNYADAFKCGCNNIDLNNISEFNTPTIKIRHRDFIPEDSFTTQPYTPLFFIGTVVFGLIISLLGLFQLVHNNDSGLITHILLGFGLITFWLCCAYIYYPSSRIAGFNINFFRRFKQYKKLRRLALAGMVIIPLLGITGFYILELPTKNIIVLLADYNQAIKLDPNYAQAYYSRGVFYFSKKDYDRAIADFNKAIQLDPHYAQAYNNRGIYYANQKDYDRAIADFNKAIKLDPNYTQAYNNRGNSYAHQQDYDRAIADFNKAIKLDPHYTQAYNNRGIYYANQQDYDRAIADYNQAIKLEPNDAQAYYNRGNSYFEQKGYDRAIADYNQAIKLDPNYAQTYYSRGTSYAYKKDYDRAIADYNQAIKLDQNYAQAYYNRGYSYFYKKDYDRAIADYNQAIKLDPNDAAAYDSRCELYRIKKDYARAIANCNQAIKLDSNLTDAYYNRGLVYKNKGKKDKAIQDLKKILQLNNDVELNEKAKQELKELNTK</sequence>
<protein>
    <recommendedName>
        <fullName evidence="5">CHAT domain-containing protein</fullName>
    </recommendedName>
</protein>
<feature type="repeat" description="TPR" evidence="3">
    <location>
        <begin position="593"/>
        <end position="626"/>
    </location>
</feature>
<feature type="repeat" description="TPR" evidence="3">
    <location>
        <begin position="389"/>
        <end position="422"/>
    </location>
</feature>
<dbReference type="SMART" id="SM00028">
    <property type="entry name" value="TPR"/>
    <property type="match status" value="9"/>
</dbReference>
<keyword evidence="1" id="KW-0677">Repeat</keyword>
<dbReference type="InterPro" id="IPR024983">
    <property type="entry name" value="CHAT_dom"/>
</dbReference>
<name>A0A856MNU9_9CYAN</name>
<keyword evidence="7" id="KW-1185">Reference proteome</keyword>
<gene>
    <name evidence="6" type="ORF">DP114_31465</name>
</gene>
<dbReference type="Proteomes" id="UP000503129">
    <property type="component" value="Chromosome"/>
</dbReference>
<dbReference type="PANTHER" id="PTHR44858:SF1">
    <property type="entry name" value="UDP-N-ACETYLGLUCOSAMINE--PEPTIDE N-ACETYLGLUCOSAMINYLTRANSFERASE SPINDLY-RELATED"/>
    <property type="match status" value="1"/>
</dbReference>
<feature type="transmembrane region" description="Helical" evidence="4">
    <location>
        <begin position="277"/>
        <end position="296"/>
    </location>
</feature>
<dbReference type="EMBL" id="CP030118">
    <property type="protein sequence ID" value="QDL11814.1"/>
    <property type="molecule type" value="Genomic_DNA"/>
</dbReference>
<dbReference type="Pfam" id="PF00515">
    <property type="entry name" value="TPR_1"/>
    <property type="match status" value="5"/>
</dbReference>
<dbReference type="Pfam" id="PF13414">
    <property type="entry name" value="TPR_11"/>
    <property type="match status" value="1"/>
</dbReference>
<evidence type="ECO:0000256" key="1">
    <source>
        <dbReference type="ARBA" id="ARBA00022737"/>
    </source>
</evidence>
<dbReference type="InterPro" id="IPR019734">
    <property type="entry name" value="TPR_rpt"/>
</dbReference>
<proteinExistence type="predicted"/>
<keyword evidence="4" id="KW-1133">Transmembrane helix</keyword>
<feature type="transmembrane region" description="Helical" evidence="4">
    <location>
        <begin position="230"/>
        <end position="252"/>
    </location>
</feature>
<evidence type="ECO:0000256" key="3">
    <source>
        <dbReference type="PROSITE-ProRule" id="PRU00339"/>
    </source>
</evidence>